<reference evidence="1" key="1">
    <citation type="submission" date="2020-09" db="EMBL/GenBank/DDBJ databases">
        <title>Secondary metabolite and genome analysis of marine Streptomyces chumphonensis KK1-2T.</title>
        <authorList>
            <person name="Phongsopitanun W."/>
            <person name="Kanchanasin P."/>
            <person name="Pittayakhajonwut P."/>
            <person name="Suwanborirux K."/>
            <person name="Tanasupawat S."/>
        </authorList>
    </citation>
    <scope>NUCLEOTIDE SEQUENCE</scope>
    <source>
        <strain evidence="1">KK1-2</strain>
    </source>
</reference>
<dbReference type="EMBL" id="JACXYU010000004">
    <property type="protein sequence ID" value="MBD3932183.1"/>
    <property type="molecule type" value="Genomic_DNA"/>
</dbReference>
<keyword evidence="2" id="KW-1185">Reference proteome</keyword>
<organism evidence="1 2">
    <name type="scientific">Streptomyces chumphonensis</name>
    <dbReference type="NCBI Taxonomy" id="1214925"/>
    <lineage>
        <taxon>Bacteria</taxon>
        <taxon>Bacillati</taxon>
        <taxon>Actinomycetota</taxon>
        <taxon>Actinomycetes</taxon>
        <taxon>Kitasatosporales</taxon>
        <taxon>Streptomycetaceae</taxon>
        <taxon>Streptomyces</taxon>
    </lineage>
</organism>
<dbReference type="InterPro" id="IPR011009">
    <property type="entry name" value="Kinase-like_dom_sf"/>
</dbReference>
<sequence length="292" mass="31348">MTRAPHAALPPLSVLRAFRLTGRPRPLDGGQGQSVRVGDAVLKPVGDRADVEWTARLMNGLQGRKAFRVPQFLPSVTGGHVVDGWAATRFLTGEPGPVGRWDSLFTAARDFHQALRDEPRPERLDVYRHPWAVADRVAWGDSTAEVPASVRRPVARLLALREPVAMPDQLVHGDLTGNVLFAPGHAPAIIDFSPYWRPVAYADAIVVIDGLLHHGAGPSLADSLPPGVESAQTLVRALIFRLVALGILAGPDGTPADQELLGFARVSGLLEERIRGRRGQDPTGTGRTSGTT</sequence>
<evidence type="ECO:0000313" key="2">
    <source>
        <dbReference type="Proteomes" id="UP000632289"/>
    </source>
</evidence>
<dbReference type="SUPFAM" id="SSF56112">
    <property type="entry name" value="Protein kinase-like (PK-like)"/>
    <property type="match status" value="1"/>
</dbReference>
<comment type="caution">
    <text evidence="1">The sequence shown here is derived from an EMBL/GenBank/DDBJ whole genome shotgun (WGS) entry which is preliminary data.</text>
</comment>
<dbReference type="Proteomes" id="UP000632289">
    <property type="component" value="Unassembled WGS sequence"/>
</dbReference>
<proteinExistence type="predicted"/>
<dbReference type="RefSeq" id="WP_191209465.1">
    <property type="nucleotide sequence ID" value="NZ_BAABKL010000050.1"/>
</dbReference>
<accession>A0A927EZ87</accession>
<name>A0A927EZ87_9ACTN</name>
<dbReference type="AlphaFoldDB" id="A0A927EZ87"/>
<evidence type="ECO:0000313" key="1">
    <source>
        <dbReference type="EMBL" id="MBD3932183.1"/>
    </source>
</evidence>
<gene>
    <name evidence="1" type="ORF">IF129_11550</name>
</gene>
<protein>
    <submittedName>
        <fullName evidence="1">Aminoglycoside phosphotransferase</fullName>
    </submittedName>
</protein>